<evidence type="ECO:0000259" key="1">
    <source>
        <dbReference type="PROSITE" id="PS50215"/>
    </source>
</evidence>
<dbReference type="GO" id="GO:0006508">
    <property type="term" value="P:proteolysis"/>
    <property type="evidence" value="ECO:0007669"/>
    <property type="project" value="InterPro"/>
</dbReference>
<gene>
    <name evidence="2" type="ORF">KACHI17_06310</name>
</gene>
<organism evidence="2">
    <name type="scientific">Sediminibacterium sp. KACHI17</name>
    <dbReference type="NCBI Taxonomy" id="1751071"/>
    <lineage>
        <taxon>Bacteria</taxon>
        <taxon>Pseudomonadati</taxon>
        <taxon>Bacteroidota</taxon>
        <taxon>Chitinophagia</taxon>
        <taxon>Chitinophagales</taxon>
        <taxon>Chitinophagaceae</taxon>
        <taxon>Sediminibacterium</taxon>
    </lineage>
</organism>
<dbReference type="InterPro" id="IPR001590">
    <property type="entry name" value="Peptidase_M12B"/>
</dbReference>
<dbReference type="SUPFAM" id="SSF55486">
    <property type="entry name" value="Metalloproteases ('zincins'), catalytic domain"/>
    <property type="match status" value="1"/>
</dbReference>
<protein>
    <recommendedName>
        <fullName evidence="1">Peptidase M12B domain-containing protein</fullName>
    </recommendedName>
</protein>
<dbReference type="Gene3D" id="3.40.390.10">
    <property type="entry name" value="Collagenase (Catalytic Domain)"/>
    <property type="match status" value="1"/>
</dbReference>
<proteinExistence type="predicted"/>
<name>A0AAT9GGN2_9BACT</name>
<accession>A0AAT9GGN2</accession>
<dbReference type="AlphaFoldDB" id="A0AAT9GGN2"/>
<dbReference type="GO" id="GO:0004222">
    <property type="term" value="F:metalloendopeptidase activity"/>
    <property type="evidence" value="ECO:0007669"/>
    <property type="project" value="InterPro"/>
</dbReference>
<dbReference type="EMBL" id="AP029612">
    <property type="protein sequence ID" value="BFG69750.1"/>
    <property type="molecule type" value="Genomic_DNA"/>
</dbReference>
<evidence type="ECO:0000313" key="2">
    <source>
        <dbReference type="EMBL" id="BFG69750.1"/>
    </source>
</evidence>
<feature type="domain" description="Peptidase M12B" evidence="1">
    <location>
        <begin position="116"/>
        <end position="216"/>
    </location>
</feature>
<reference evidence="2" key="1">
    <citation type="submission" date="2024-02" db="EMBL/GenBank/DDBJ databases">
        <title>Sediminibacterium planktonica sp. nov. and Sediminibacterium longus sp. nov., isolated from surface lake and river water.</title>
        <authorList>
            <person name="Watanabe K."/>
            <person name="Takemine S."/>
            <person name="Ishii Y."/>
            <person name="Ogata Y."/>
            <person name="Shindo C."/>
            <person name="Suda W."/>
        </authorList>
    </citation>
    <scope>NUCLEOTIDE SEQUENCE</scope>
    <source>
        <strain evidence="2">KACHI17</strain>
    </source>
</reference>
<dbReference type="InterPro" id="IPR024079">
    <property type="entry name" value="MetalloPept_cat_dom_sf"/>
</dbReference>
<dbReference type="PROSITE" id="PS50215">
    <property type="entry name" value="ADAM_MEPRO"/>
    <property type="match status" value="1"/>
</dbReference>
<sequence>MVLSGPVGINDNRNVGASAAELLASDNYTSLTVEVQYSPGMQLQEQTFTNLQSFLEQRLNKPGGITLQRKQVASIGKPVVSIADITSFTDQNRTAYTDGNRITVYVYIADANFDKDNVVGVAYRNTAICLFGKTIQSNSGGINQASRVKVESGVLLHEIGHLLGLVNNGTGMVTPHEDGDNRAHCTNTNCLMYYTIETTGLMNMLNNAIPQLDANCINDLRANGGK</sequence>